<accession>A0ABS9KCC4</accession>
<dbReference type="Gene3D" id="3.40.720.10">
    <property type="entry name" value="Alkaline Phosphatase, subunit A"/>
    <property type="match status" value="1"/>
</dbReference>
<dbReference type="InterPro" id="IPR017850">
    <property type="entry name" value="Alkaline_phosphatase_core_sf"/>
</dbReference>
<proteinExistence type="predicted"/>
<reference evidence="2" key="2">
    <citation type="submission" date="2024-05" db="EMBL/GenBank/DDBJ databases">
        <title>Rhodohalobacter halophilus gen. nov., sp. nov., a moderately halophilic member of the family Balneolaceae.</title>
        <authorList>
            <person name="Xia J."/>
        </authorList>
    </citation>
    <scope>NUCLEOTIDE SEQUENCE</scope>
    <source>
        <strain evidence="2">WB101</strain>
    </source>
</reference>
<feature type="chain" id="PRO_5046780203" evidence="1">
    <location>
        <begin position="27"/>
        <end position="415"/>
    </location>
</feature>
<evidence type="ECO:0000256" key="1">
    <source>
        <dbReference type="SAM" id="SignalP"/>
    </source>
</evidence>
<name>A0ABS9KCC4_9BACT</name>
<dbReference type="PROSITE" id="PS51257">
    <property type="entry name" value="PROKAR_LIPOPROTEIN"/>
    <property type="match status" value="1"/>
</dbReference>
<dbReference type="Proteomes" id="UP001165366">
    <property type="component" value="Unassembled WGS sequence"/>
</dbReference>
<organism evidence="2 3">
    <name type="scientific">Rhodohalobacter sulfatireducens</name>
    <dbReference type="NCBI Taxonomy" id="2911366"/>
    <lineage>
        <taxon>Bacteria</taxon>
        <taxon>Pseudomonadati</taxon>
        <taxon>Balneolota</taxon>
        <taxon>Balneolia</taxon>
        <taxon>Balneolales</taxon>
        <taxon>Balneolaceae</taxon>
        <taxon>Rhodohalobacter</taxon>
    </lineage>
</organism>
<dbReference type="RefSeq" id="WP_237853346.1">
    <property type="nucleotide sequence ID" value="NZ_JAKLWS010000007.1"/>
</dbReference>
<feature type="signal peptide" evidence="1">
    <location>
        <begin position="1"/>
        <end position="26"/>
    </location>
</feature>
<dbReference type="Gene3D" id="3.30.1360.180">
    <property type="match status" value="1"/>
</dbReference>
<evidence type="ECO:0000313" key="2">
    <source>
        <dbReference type="EMBL" id="MCG2588504.1"/>
    </source>
</evidence>
<dbReference type="InterPro" id="IPR002591">
    <property type="entry name" value="Phosphodiest/P_Trfase"/>
</dbReference>
<dbReference type="CDD" id="cd16018">
    <property type="entry name" value="Enpp"/>
    <property type="match status" value="1"/>
</dbReference>
<dbReference type="Pfam" id="PF01663">
    <property type="entry name" value="Phosphodiest"/>
    <property type="match status" value="1"/>
</dbReference>
<gene>
    <name evidence="2" type="ORF">L6773_08015</name>
</gene>
<keyword evidence="1" id="KW-0732">Signal</keyword>
<comment type="caution">
    <text evidence="2">The sequence shown here is derived from an EMBL/GenBank/DDBJ whole genome shotgun (WGS) entry which is preliminary data.</text>
</comment>
<protein>
    <submittedName>
        <fullName evidence="2">Ectonucleotide pyrophosphatase/phosphodiesterase</fullName>
    </submittedName>
</protein>
<sequence length="415" mass="47452">MLHKTRFRLLVLIIGLFFVSCRQQLAVSDDQEQTNPVMLVSFDGFRYDYLTKTDTPNFDQLISNGVKSESLIPVFPTKTFPNHYAIVTGLYPENNGIISNNMLDPETGKRYSIRNRDAVEDPMWYQGEPIWNTVEKQGKKAGIMFWVGSEAPVQNMRPTYWNRYDGSIPDSARVDSVVQWLSGNETEKVDFASLYFSFTDSQGHRVGPESPQINGAIQRADDTMGYLVEELEAAQLFERTNIIIVSDHGMAQVSRDRVVVLDDIVDIEHLEIIDLGQLGMLNVDDPHLENVYNSLEANQNHYRVYKTKDIPERFHLKEHPRVTDLLLIPDIGYTITTSEFLDRNPNYPSGGAHGYDNHEKEMHSFFIAHGPDFEKNKTVDSFEVVHIYELMCEILGLDPAENDGNLQEIENLLIK</sequence>
<dbReference type="PANTHER" id="PTHR10151:SF120">
    <property type="entry name" value="BIS(5'-ADENOSYL)-TRIPHOSPHATASE"/>
    <property type="match status" value="1"/>
</dbReference>
<keyword evidence="3" id="KW-1185">Reference proteome</keyword>
<dbReference type="SUPFAM" id="SSF53649">
    <property type="entry name" value="Alkaline phosphatase-like"/>
    <property type="match status" value="1"/>
</dbReference>
<reference evidence="2" key="1">
    <citation type="submission" date="2022-01" db="EMBL/GenBank/DDBJ databases">
        <authorList>
            <person name="Wang Y."/>
        </authorList>
    </citation>
    <scope>NUCLEOTIDE SEQUENCE</scope>
    <source>
        <strain evidence="2">WB101</strain>
    </source>
</reference>
<evidence type="ECO:0000313" key="3">
    <source>
        <dbReference type="Proteomes" id="UP001165366"/>
    </source>
</evidence>
<dbReference type="PANTHER" id="PTHR10151">
    <property type="entry name" value="ECTONUCLEOTIDE PYROPHOSPHATASE/PHOSPHODIESTERASE"/>
    <property type="match status" value="1"/>
</dbReference>
<dbReference type="EMBL" id="JAKLWS010000007">
    <property type="protein sequence ID" value="MCG2588504.1"/>
    <property type="molecule type" value="Genomic_DNA"/>
</dbReference>